<organism evidence="2 3">
    <name type="scientific">Verminephrobacter eiseniae (strain EF01-2)</name>
    <dbReference type="NCBI Taxonomy" id="391735"/>
    <lineage>
        <taxon>Bacteria</taxon>
        <taxon>Pseudomonadati</taxon>
        <taxon>Pseudomonadota</taxon>
        <taxon>Betaproteobacteria</taxon>
        <taxon>Burkholderiales</taxon>
        <taxon>Comamonadaceae</taxon>
        <taxon>Verminephrobacter</taxon>
    </lineage>
</organism>
<sequence length="422" mass="45130">MNHASTPASVAPRQRGSAMVEARLSKAAIAWMAAFIARQNTVDRLFEAARARINIMKSTATTAIFILAAGLGSASAKLNIENISPQQTDRPYSQIILKDKKPYWLSAGQTDVAGAQGDFLVLQEMDCRANGKAKNINMPADYMALAPLAEFMWQKALVIGVNFSGEWSLTPLHDDLSGTQQSLPLSNVGAIWASTSSKAGYFIAGTSANKQPMLMYFSGDLKSKKALGQANDHHGEVSSVFESRGRVFALFNRYPGAKDTGTSPGAELREYSATGAPVSRTPLNGTAATGTALKDGGIAISYWIGKQLFMEKRAAHLATLWTAQLHQRSGIASMKGHLLEAGSDIAWIGANDNQLLVHRVTQDGASVQTSVDTQSKMGIPTPRIYSASSSGNDISIRGTAGRSTSPRPGQVTRFCFTEKPDS</sequence>
<evidence type="ECO:0000313" key="3">
    <source>
        <dbReference type="Proteomes" id="UP000000374"/>
    </source>
</evidence>
<dbReference type="STRING" id="391735.Veis_0252"/>
<gene>
    <name evidence="2" type="ordered locus">Veis_0252</name>
</gene>
<proteinExistence type="predicted"/>
<protein>
    <submittedName>
        <fullName evidence="2">Uncharacterized protein</fullName>
    </submittedName>
</protein>
<dbReference type="KEGG" id="vei:Veis_0252"/>
<dbReference type="RefSeq" id="WP_011808062.1">
    <property type="nucleotide sequence ID" value="NC_008786.1"/>
</dbReference>
<accession>A1WEI6</accession>
<evidence type="ECO:0000256" key="1">
    <source>
        <dbReference type="SAM" id="MobiDB-lite"/>
    </source>
</evidence>
<dbReference type="GeneID" id="76458996"/>
<dbReference type="HOGENOM" id="CLU_650435_0_0_4"/>
<reference evidence="3" key="1">
    <citation type="submission" date="2006-12" db="EMBL/GenBank/DDBJ databases">
        <title>Complete sequence of chromosome 1 of Verminephrobacter eiseniae EF01-2.</title>
        <authorList>
            <person name="Copeland A."/>
            <person name="Lucas S."/>
            <person name="Lapidus A."/>
            <person name="Barry K."/>
            <person name="Detter J.C."/>
            <person name="Glavina del Rio T."/>
            <person name="Dalin E."/>
            <person name="Tice H."/>
            <person name="Pitluck S."/>
            <person name="Chertkov O."/>
            <person name="Brettin T."/>
            <person name="Bruce D."/>
            <person name="Han C."/>
            <person name="Tapia R."/>
            <person name="Gilna P."/>
            <person name="Schmutz J."/>
            <person name="Larimer F."/>
            <person name="Land M."/>
            <person name="Hauser L."/>
            <person name="Kyrpides N."/>
            <person name="Kim E."/>
            <person name="Stahl D."/>
            <person name="Richardson P."/>
        </authorList>
    </citation>
    <scope>NUCLEOTIDE SEQUENCE [LARGE SCALE GENOMIC DNA]</scope>
    <source>
        <strain evidence="3">EF01-2</strain>
    </source>
</reference>
<keyword evidence="3" id="KW-1185">Reference proteome</keyword>
<name>A1WEI6_VEREI</name>
<dbReference type="Proteomes" id="UP000000374">
    <property type="component" value="Chromosome"/>
</dbReference>
<dbReference type="OrthoDB" id="9819723at2"/>
<evidence type="ECO:0000313" key="2">
    <source>
        <dbReference type="EMBL" id="ABM56043.1"/>
    </source>
</evidence>
<dbReference type="AlphaFoldDB" id="A1WEI6"/>
<dbReference type="EMBL" id="CP000542">
    <property type="protein sequence ID" value="ABM56043.1"/>
    <property type="molecule type" value="Genomic_DNA"/>
</dbReference>
<feature type="region of interest" description="Disordered" evidence="1">
    <location>
        <begin position="368"/>
        <end position="422"/>
    </location>
</feature>